<dbReference type="Pfam" id="PF02458">
    <property type="entry name" value="Transferase"/>
    <property type="match status" value="1"/>
</dbReference>
<dbReference type="EMBL" id="VOIH02000011">
    <property type="protein sequence ID" value="KAF3434302.1"/>
    <property type="molecule type" value="Genomic_DNA"/>
</dbReference>
<dbReference type="InterPro" id="IPR023213">
    <property type="entry name" value="CAT-like_dom_sf"/>
</dbReference>
<dbReference type="AlphaFoldDB" id="A0A8K0DZX4"/>
<evidence type="ECO:0000313" key="3">
    <source>
        <dbReference type="EMBL" id="KAF3434302.1"/>
    </source>
</evidence>
<dbReference type="OrthoDB" id="1483986at2759"/>
<sequence>MVDCNGQGMLFVEVSADVKLQQLGHPIVPPFPFLDEVLYNVPGSDAIGNSFRMWRFHCRCTLTHNVWDGCGVIQFLNAVAWHKLKQLYESDIVQCSFTFTPNQINSIRKHLPQHLATTCTQFDLLTACLWKCRTLALNLDPQEVVQVLCIFSGQARKQGLNLPRGYYGNVIASPSVVSEAGVLSKKPFAYAVELLKKATSMASGEYIRSVADLLVTKKRILKLKGNFMVSDTTTLKFEELDFGWGYPEFVGVAISFPFFSFYVKYKNNGEDLIVVQISLPRVAIDKFQQELKKMIDDNHGRQIWIQSML</sequence>
<dbReference type="PANTHER" id="PTHR31147">
    <property type="entry name" value="ACYL TRANSFERASE 4"/>
    <property type="match status" value="1"/>
</dbReference>
<dbReference type="Gene3D" id="3.30.559.10">
    <property type="entry name" value="Chloramphenicol acetyltransferase-like domain"/>
    <property type="match status" value="2"/>
</dbReference>
<keyword evidence="2" id="KW-0808">Transferase</keyword>
<accession>A0A8K0DZX4</accession>
<comment type="caution">
    <text evidence="3">The sequence shown here is derived from an EMBL/GenBank/DDBJ whole genome shotgun (WGS) entry which is preliminary data.</text>
</comment>
<protein>
    <submittedName>
        <fullName evidence="3">Uncharacterized protein</fullName>
    </submittedName>
</protein>
<reference evidence="3" key="1">
    <citation type="submission" date="2020-03" db="EMBL/GenBank/DDBJ databases">
        <title>A high-quality chromosome-level genome assembly of a woody plant with both climbing and erect habits, Rhamnella rubrinervis.</title>
        <authorList>
            <person name="Lu Z."/>
            <person name="Yang Y."/>
            <person name="Zhu X."/>
            <person name="Sun Y."/>
        </authorList>
    </citation>
    <scope>NUCLEOTIDE SEQUENCE</scope>
    <source>
        <strain evidence="3">BYM</strain>
        <tissue evidence="3">Leaf</tissue>
    </source>
</reference>
<evidence type="ECO:0000256" key="1">
    <source>
        <dbReference type="ARBA" id="ARBA00009861"/>
    </source>
</evidence>
<dbReference type="Proteomes" id="UP000796880">
    <property type="component" value="Unassembled WGS sequence"/>
</dbReference>
<organism evidence="3 4">
    <name type="scientific">Rhamnella rubrinervis</name>
    <dbReference type="NCBI Taxonomy" id="2594499"/>
    <lineage>
        <taxon>Eukaryota</taxon>
        <taxon>Viridiplantae</taxon>
        <taxon>Streptophyta</taxon>
        <taxon>Embryophyta</taxon>
        <taxon>Tracheophyta</taxon>
        <taxon>Spermatophyta</taxon>
        <taxon>Magnoliopsida</taxon>
        <taxon>eudicotyledons</taxon>
        <taxon>Gunneridae</taxon>
        <taxon>Pentapetalae</taxon>
        <taxon>rosids</taxon>
        <taxon>fabids</taxon>
        <taxon>Rosales</taxon>
        <taxon>Rhamnaceae</taxon>
        <taxon>rhamnoid group</taxon>
        <taxon>Rhamneae</taxon>
        <taxon>Rhamnella</taxon>
    </lineage>
</organism>
<proteinExistence type="inferred from homology"/>
<dbReference type="GO" id="GO:0009836">
    <property type="term" value="P:fruit ripening, climacteric"/>
    <property type="evidence" value="ECO:0007669"/>
    <property type="project" value="UniProtKB-ARBA"/>
</dbReference>
<gene>
    <name evidence="3" type="ORF">FNV43_RR25405</name>
</gene>
<keyword evidence="4" id="KW-1185">Reference proteome</keyword>
<dbReference type="GO" id="GO:0016740">
    <property type="term" value="F:transferase activity"/>
    <property type="evidence" value="ECO:0007669"/>
    <property type="project" value="UniProtKB-KW"/>
</dbReference>
<name>A0A8K0DZX4_9ROSA</name>
<evidence type="ECO:0000313" key="4">
    <source>
        <dbReference type="Proteomes" id="UP000796880"/>
    </source>
</evidence>
<dbReference type="InterPro" id="IPR050898">
    <property type="entry name" value="Plant_acyltransferase"/>
</dbReference>
<comment type="similarity">
    <text evidence="1">Belongs to the plant acyltransferase family.</text>
</comment>
<dbReference type="PANTHER" id="PTHR31147:SF66">
    <property type="entry name" value="OS05G0315700 PROTEIN"/>
    <property type="match status" value="1"/>
</dbReference>
<evidence type="ECO:0000256" key="2">
    <source>
        <dbReference type="ARBA" id="ARBA00022679"/>
    </source>
</evidence>